<keyword evidence="2" id="KW-1003">Cell membrane</keyword>
<evidence type="ECO:0000256" key="6">
    <source>
        <dbReference type="ARBA" id="ARBA00022989"/>
    </source>
</evidence>
<evidence type="ECO:0000256" key="4">
    <source>
        <dbReference type="ARBA" id="ARBA00022679"/>
    </source>
</evidence>
<evidence type="ECO:0000313" key="11">
    <source>
        <dbReference type="Proteomes" id="UP000186391"/>
    </source>
</evidence>
<evidence type="ECO:0000259" key="9">
    <source>
        <dbReference type="Pfam" id="PF13231"/>
    </source>
</evidence>
<dbReference type="OrthoDB" id="504355at2"/>
<dbReference type="PANTHER" id="PTHR33908:SF3">
    <property type="entry name" value="UNDECAPRENYL PHOSPHATE-ALPHA-4-AMINO-4-DEOXY-L-ARABINOSE ARABINOSYL TRANSFERASE"/>
    <property type="match status" value="1"/>
</dbReference>
<keyword evidence="5 8" id="KW-0812">Transmembrane</keyword>
<feature type="transmembrane region" description="Helical" evidence="8">
    <location>
        <begin position="78"/>
        <end position="95"/>
    </location>
</feature>
<comment type="caution">
    <text evidence="10">The sequence shown here is derived from an EMBL/GenBank/DDBJ whole genome shotgun (WGS) entry which is preliminary data.</text>
</comment>
<feature type="transmembrane region" description="Helical" evidence="8">
    <location>
        <begin position="204"/>
        <end position="226"/>
    </location>
</feature>
<feature type="transmembrane region" description="Helical" evidence="8">
    <location>
        <begin position="251"/>
        <end position="271"/>
    </location>
</feature>
<dbReference type="AlphaFoldDB" id="A0A1U7H464"/>
<dbReference type="InterPro" id="IPR050297">
    <property type="entry name" value="LipidA_mod_glycosyltrf_83"/>
</dbReference>
<dbReference type="Proteomes" id="UP000186391">
    <property type="component" value="Unassembled WGS sequence"/>
</dbReference>
<dbReference type="GO" id="GO:0016763">
    <property type="term" value="F:pentosyltransferase activity"/>
    <property type="evidence" value="ECO:0007669"/>
    <property type="project" value="TreeGrafter"/>
</dbReference>
<feature type="domain" description="Glycosyltransferase RgtA/B/C/D-like" evidence="9">
    <location>
        <begin position="60"/>
        <end position="216"/>
    </location>
</feature>
<dbReference type="GO" id="GO:0005886">
    <property type="term" value="C:plasma membrane"/>
    <property type="evidence" value="ECO:0007669"/>
    <property type="project" value="UniProtKB-SubCell"/>
</dbReference>
<feature type="transmembrane region" description="Helical" evidence="8">
    <location>
        <begin position="177"/>
        <end position="192"/>
    </location>
</feature>
<dbReference type="GO" id="GO:0010041">
    <property type="term" value="P:response to iron(III) ion"/>
    <property type="evidence" value="ECO:0007669"/>
    <property type="project" value="TreeGrafter"/>
</dbReference>
<dbReference type="EMBL" id="MRCA01000002">
    <property type="protein sequence ID" value="OKH15900.1"/>
    <property type="molecule type" value="Genomic_DNA"/>
</dbReference>
<feature type="transmembrane region" description="Helical" evidence="8">
    <location>
        <begin position="7"/>
        <end position="27"/>
    </location>
</feature>
<reference evidence="10 11" key="1">
    <citation type="submission" date="2016-11" db="EMBL/GenBank/DDBJ databases">
        <title>Draft Genome Sequences of Nine Cyanobacterial Strains from Diverse Habitats.</title>
        <authorList>
            <person name="Zhu T."/>
            <person name="Hou S."/>
            <person name="Lu X."/>
            <person name="Hess W.R."/>
        </authorList>
    </citation>
    <scope>NUCLEOTIDE SEQUENCE [LARGE SCALE GENOMIC DNA]</scope>
    <source>
        <strain evidence="10 11">NIES-592</strain>
    </source>
</reference>
<organism evidence="10 11">
    <name type="scientific">Fischerella major NIES-592</name>
    <dbReference type="NCBI Taxonomy" id="210994"/>
    <lineage>
        <taxon>Bacteria</taxon>
        <taxon>Bacillati</taxon>
        <taxon>Cyanobacteriota</taxon>
        <taxon>Cyanophyceae</taxon>
        <taxon>Nostocales</taxon>
        <taxon>Hapalosiphonaceae</taxon>
        <taxon>Fischerella</taxon>
    </lineage>
</organism>
<feature type="transmembrane region" description="Helical" evidence="8">
    <location>
        <begin position="337"/>
        <end position="356"/>
    </location>
</feature>
<evidence type="ECO:0000313" key="10">
    <source>
        <dbReference type="EMBL" id="OKH15900.1"/>
    </source>
</evidence>
<gene>
    <name evidence="10" type="ORF">NIES592_07195</name>
</gene>
<dbReference type="GO" id="GO:0009103">
    <property type="term" value="P:lipopolysaccharide biosynthetic process"/>
    <property type="evidence" value="ECO:0007669"/>
    <property type="project" value="UniProtKB-ARBA"/>
</dbReference>
<evidence type="ECO:0000256" key="3">
    <source>
        <dbReference type="ARBA" id="ARBA00022676"/>
    </source>
</evidence>
<feature type="transmembrane region" description="Helical" evidence="8">
    <location>
        <begin position="107"/>
        <end position="124"/>
    </location>
</feature>
<proteinExistence type="predicted"/>
<comment type="subcellular location">
    <subcellularLocation>
        <location evidence="1">Cell membrane</location>
        <topology evidence="1">Multi-pass membrane protein</topology>
    </subcellularLocation>
</comment>
<evidence type="ECO:0000256" key="5">
    <source>
        <dbReference type="ARBA" id="ARBA00022692"/>
    </source>
</evidence>
<evidence type="ECO:0000256" key="8">
    <source>
        <dbReference type="SAM" id="Phobius"/>
    </source>
</evidence>
<feature type="transmembrane region" description="Helical" evidence="8">
    <location>
        <begin position="130"/>
        <end position="147"/>
    </location>
</feature>
<accession>A0A1U7H464</accession>
<feature type="transmembrane region" description="Helical" evidence="8">
    <location>
        <begin position="278"/>
        <end position="296"/>
    </location>
</feature>
<feature type="transmembrane region" description="Helical" evidence="8">
    <location>
        <begin position="154"/>
        <end position="171"/>
    </location>
</feature>
<name>A0A1U7H464_9CYAN</name>
<sequence>MKKVSNILPVVCLIFVSLWLRLINLGYSNYQGDEIKALYRPQVGQNMIDFLLNQRKGPIQFLITYIMSIFNPEYDNEFLLRLPFAIAGILAIYFFYKFIKLEFNKRIALYSSLFIAINGLFIALTRIVQYQSFVILFSVLTLYLISLSTKFTRWRIYGLYLGMFCWVISILAHYDGIFITPFVIYLIYRWYLDCEPSHKNKQLLYLVLAGTIFLVSISIFYLPFFFSVSESTKAYWLERISKQSVSSTRTFMTYNPLFIIYVYAVLGLLGLLKIKQNFPVVLWLLFPLLVLETLVSNPGTHIYTYILPFSVLMAFGLEVFQSFIYNKFPAKSRYIKSFCLTLLYVPSFLLSHVLFIDNKKEYPWENKRVLFLEIKRQSRQSLFGFPYYRHWEKVGSFLENTGRNGYFITNEKPSITRYYIPKNYKNIELHPYNDKVPGDIYIIFIKNPQNGNKKILDKDQSYWQERYQPVKTFSNYGRVVTTIYRLSSADWQKIVTQ</sequence>
<dbReference type="InterPro" id="IPR038731">
    <property type="entry name" value="RgtA/B/C-like"/>
</dbReference>
<protein>
    <submittedName>
        <fullName evidence="10">Glycosyl transferase family 39</fullName>
    </submittedName>
</protein>
<keyword evidence="3" id="KW-0328">Glycosyltransferase</keyword>
<keyword evidence="11" id="KW-1185">Reference proteome</keyword>
<evidence type="ECO:0000256" key="7">
    <source>
        <dbReference type="ARBA" id="ARBA00023136"/>
    </source>
</evidence>
<evidence type="ECO:0000256" key="2">
    <source>
        <dbReference type="ARBA" id="ARBA00022475"/>
    </source>
</evidence>
<dbReference type="PANTHER" id="PTHR33908">
    <property type="entry name" value="MANNOSYLTRANSFERASE YKCB-RELATED"/>
    <property type="match status" value="1"/>
</dbReference>
<feature type="transmembrane region" description="Helical" evidence="8">
    <location>
        <begin position="302"/>
        <end position="325"/>
    </location>
</feature>
<dbReference type="Pfam" id="PF13231">
    <property type="entry name" value="PMT_2"/>
    <property type="match status" value="1"/>
</dbReference>
<evidence type="ECO:0000256" key="1">
    <source>
        <dbReference type="ARBA" id="ARBA00004651"/>
    </source>
</evidence>
<keyword evidence="6 8" id="KW-1133">Transmembrane helix</keyword>
<keyword evidence="7 8" id="KW-0472">Membrane</keyword>
<keyword evidence="4 10" id="KW-0808">Transferase</keyword>